<feature type="transmembrane region" description="Helical" evidence="2">
    <location>
        <begin position="67"/>
        <end position="88"/>
    </location>
</feature>
<gene>
    <name evidence="3" type="ORF">DFR71_6291</name>
</gene>
<evidence type="ECO:0000256" key="1">
    <source>
        <dbReference type="SAM" id="MobiDB-lite"/>
    </source>
</evidence>
<feature type="transmembrane region" description="Helical" evidence="2">
    <location>
        <begin position="100"/>
        <end position="118"/>
    </location>
</feature>
<proteinExistence type="predicted"/>
<evidence type="ECO:0000256" key="2">
    <source>
        <dbReference type="SAM" id="Phobius"/>
    </source>
</evidence>
<keyword evidence="2" id="KW-0472">Membrane</keyword>
<name>A0A4R1FDU1_9NOCA</name>
<sequence length="349" mass="36772">MTPAPTTSDQLDSTATAEAIRAARKFWWWVLGASAAISVLGNALHAWTRVEHISDATLPMLHPGVAALLAAVVPIAVLVHTHGLALIVQVPLKHGKLAKAVVFLVILILAVGGFYLSWDALRELAMQAGFAHDEAQLFPLLLDGSIAGATAVLLALPPTPAVLEEHVVLDVAVETDSNANHEPNPVSSAGAVTFVQDEAAKAPPQQQLDVAAVTGGVTAEYRTEPIATADTYRDDFNEEGKQRNLNAALNVAGTLAPCDSTRSPVGRDAGESPKPETEASAAAKWNAVASRLCAGPVSHDPKEVAQILHLAFDQQQGSGDIAVRTGWKEKSVRRLIDDAKPHRMVALAS</sequence>
<dbReference type="AlphaFoldDB" id="A0A4R1FDU1"/>
<feature type="region of interest" description="Disordered" evidence="1">
    <location>
        <begin position="258"/>
        <end position="280"/>
    </location>
</feature>
<evidence type="ECO:0000313" key="4">
    <source>
        <dbReference type="Proteomes" id="UP000294856"/>
    </source>
</evidence>
<keyword evidence="2" id="KW-0812">Transmembrane</keyword>
<evidence type="ECO:0000313" key="3">
    <source>
        <dbReference type="EMBL" id="TCJ89998.1"/>
    </source>
</evidence>
<comment type="caution">
    <text evidence="3">The sequence shown here is derived from an EMBL/GenBank/DDBJ whole genome shotgun (WGS) entry which is preliminary data.</text>
</comment>
<feature type="compositionally biased region" description="Basic and acidic residues" evidence="1">
    <location>
        <begin position="268"/>
        <end position="277"/>
    </location>
</feature>
<dbReference type="EMBL" id="SMFR01000008">
    <property type="protein sequence ID" value="TCJ89998.1"/>
    <property type="molecule type" value="Genomic_DNA"/>
</dbReference>
<feature type="transmembrane region" description="Helical" evidence="2">
    <location>
        <begin position="26"/>
        <end position="47"/>
    </location>
</feature>
<reference evidence="3 4" key="1">
    <citation type="submission" date="2019-03" db="EMBL/GenBank/DDBJ databases">
        <title>Genomic Encyclopedia of Type Strains, Phase IV (KMG-IV): sequencing the most valuable type-strain genomes for metagenomic binning, comparative biology and taxonomic classification.</title>
        <authorList>
            <person name="Goeker M."/>
        </authorList>
    </citation>
    <scope>NUCLEOTIDE SEQUENCE [LARGE SCALE GENOMIC DNA]</scope>
    <source>
        <strain evidence="3 4">DSM 44684</strain>
    </source>
</reference>
<keyword evidence="4" id="KW-1185">Reference proteome</keyword>
<dbReference type="Pfam" id="PF10935">
    <property type="entry name" value="DUF2637"/>
    <property type="match status" value="1"/>
</dbReference>
<accession>A0A4R1FDU1</accession>
<dbReference type="Proteomes" id="UP000294856">
    <property type="component" value="Unassembled WGS sequence"/>
</dbReference>
<organism evidence="3 4">
    <name type="scientific">Nocardia alba</name>
    <dbReference type="NCBI Taxonomy" id="225051"/>
    <lineage>
        <taxon>Bacteria</taxon>
        <taxon>Bacillati</taxon>
        <taxon>Actinomycetota</taxon>
        <taxon>Actinomycetes</taxon>
        <taxon>Mycobacteriales</taxon>
        <taxon>Nocardiaceae</taxon>
        <taxon>Nocardia</taxon>
    </lineage>
</organism>
<dbReference type="STRING" id="1210063.GCA_001612665_05719"/>
<dbReference type="RefSeq" id="WP_067458087.1">
    <property type="nucleotide sequence ID" value="NZ_SMFR01000008.1"/>
</dbReference>
<keyword evidence="2" id="KW-1133">Transmembrane helix</keyword>
<protein>
    <submittedName>
        <fullName evidence="3">Uncharacterized protein DUF2637</fullName>
    </submittedName>
</protein>
<dbReference type="InterPro" id="IPR021235">
    <property type="entry name" value="DUF2637"/>
</dbReference>